<evidence type="ECO:0000259" key="1">
    <source>
        <dbReference type="Pfam" id="PF14606"/>
    </source>
</evidence>
<protein>
    <submittedName>
        <fullName evidence="2">SGNH/GDSL hydrolase family protein</fullName>
    </submittedName>
</protein>
<dbReference type="Gene3D" id="3.40.50.1110">
    <property type="entry name" value="SGNH hydrolase"/>
    <property type="match status" value="1"/>
</dbReference>
<feature type="domain" description="SGNH hydrolase-type esterase" evidence="1">
    <location>
        <begin position="169"/>
        <end position="269"/>
    </location>
</feature>
<dbReference type="InterPro" id="IPR036514">
    <property type="entry name" value="SGNH_hydro_sf"/>
</dbReference>
<evidence type="ECO:0000313" key="2">
    <source>
        <dbReference type="EMBL" id="MEJ8280014.1"/>
    </source>
</evidence>
<dbReference type="Proteomes" id="UP001364211">
    <property type="component" value="Unassembled WGS sequence"/>
</dbReference>
<gene>
    <name evidence="2" type="ORF">WJX68_13800</name>
</gene>
<dbReference type="EMBL" id="JBBJUP010000010">
    <property type="protein sequence ID" value="MEJ8280014.1"/>
    <property type="molecule type" value="Genomic_DNA"/>
</dbReference>
<comment type="caution">
    <text evidence="2">The sequence shown here is derived from an EMBL/GenBank/DDBJ whole genome shotgun (WGS) entry which is preliminary data.</text>
</comment>
<keyword evidence="2" id="KW-0378">Hydrolase</keyword>
<dbReference type="GO" id="GO:0016787">
    <property type="term" value="F:hydrolase activity"/>
    <property type="evidence" value="ECO:0007669"/>
    <property type="project" value="UniProtKB-KW"/>
</dbReference>
<organism evidence="2 3">
    <name type="scientific">Pseudonocardia spirodelae</name>
    <dbReference type="NCBI Taxonomy" id="3133431"/>
    <lineage>
        <taxon>Bacteria</taxon>
        <taxon>Bacillati</taxon>
        <taxon>Actinomycetota</taxon>
        <taxon>Actinomycetes</taxon>
        <taxon>Pseudonocardiales</taxon>
        <taxon>Pseudonocardiaceae</taxon>
        <taxon>Pseudonocardia</taxon>
    </lineage>
</organism>
<reference evidence="2 3" key="1">
    <citation type="submission" date="2024-03" db="EMBL/GenBank/DDBJ databases">
        <title>Draft genome sequence of Pseudonocardia sp. DW16-2.</title>
        <authorList>
            <person name="Duangmal K."/>
        </authorList>
    </citation>
    <scope>NUCLEOTIDE SEQUENCE [LARGE SCALE GENOMIC DNA]</scope>
    <source>
        <strain evidence="2 3">DW16-2</strain>
    </source>
</reference>
<accession>A0ABU8T7S2</accession>
<proteinExistence type="predicted"/>
<sequence length="385" mass="39869">MITTPVRPDLLHGALDTVPGRAGLLPQRLPGAARARNTDPQLAGAQSQPSGVRVVFRTAARTVELATLRTRIGLVGAPLRPDGSYDLHIDGRPVARAVTTGGTVLMTDPATGESTTTDGGPGTVAFTLPGHDVLVEIWLPHNEITEVIALRTDAPVVAVAPGGRPVWLCHGSSISQGSNAAGPSATWPALAARAAGVDLVNMGFSGSALLDPFVARAIRDVPADAIALELGINVVNADLMRRRAFGPAVHGFLDTIRDARPDVPLLVVSPVLCPIHEHTPGPGAPEVVDGVLRFRATGDPAQVAAGTLTLSVVREELAAVVAARSDDPALALLDGRELYGEADHAELPLPDRLHPCPSAHERMGERFARLAFGPGGPFDGLAVGG</sequence>
<keyword evidence="3" id="KW-1185">Reference proteome</keyword>
<dbReference type="RefSeq" id="WP_340290714.1">
    <property type="nucleotide sequence ID" value="NZ_JBBJUP010000010.1"/>
</dbReference>
<dbReference type="Gene3D" id="2.60.120.260">
    <property type="entry name" value="Galactose-binding domain-like"/>
    <property type="match status" value="1"/>
</dbReference>
<evidence type="ECO:0000313" key="3">
    <source>
        <dbReference type="Proteomes" id="UP001364211"/>
    </source>
</evidence>
<dbReference type="SUPFAM" id="SSF52266">
    <property type="entry name" value="SGNH hydrolase"/>
    <property type="match status" value="1"/>
</dbReference>
<name>A0ABU8T7S2_9PSEU</name>
<dbReference type="Pfam" id="PF14606">
    <property type="entry name" value="Lipase_GDSL_3"/>
    <property type="match status" value="1"/>
</dbReference>
<dbReference type="InterPro" id="IPR013830">
    <property type="entry name" value="SGNH_hydro"/>
</dbReference>